<dbReference type="Proteomes" id="UP000244225">
    <property type="component" value="Unassembled WGS sequence"/>
</dbReference>
<gene>
    <name evidence="1" type="ORF">C8N40_110151</name>
</gene>
<proteinExistence type="predicted"/>
<dbReference type="OrthoDB" id="2567774at2"/>
<reference evidence="1 2" key="1">
    <citation type="submission" date="2018-04" db="EMBL/GenBank/DDBJ databases">
        <title>Genomic Encyclopedia of Archaeal and Bacterial Type Strains, Phase II (KMG-II): from individual species to whole genera.</title>
        <authorList>
            <person name="Goeker M."/>
        </authorList>
    </citation>
    <scope>NUCLEOTIDE SEQUENCE [LARGE SCALE GENOMIC DNA]</scope>
    <source>
        <strain evidence="1 2">DSM 100162</strain>
    </source>
</reference>
<comment type="caution">
    <text evidence="1">The sequence shown here is derived from an EMBL/GenBank/DDBJ whole genome shotgun (WGS) entry which is preliminary data.</text>
</comment>
<organism evidence="1 2">
    <name type="scientific">Pontibacter mucosus</name>
    <dbReference type="NCBI Taxonomy" id="1649266"/>
    <lineage>
        <taxon>Bacteria</taxon>
        <taxon>Pseudomonadati</taxon>
        <taxon>Bacteroidota</taxon>
        <taxon>Cytophagia</taxon>
        <taxon>Cytophagales</taxon>
        <taxon>Hymenobacteraceae</taxon>
        <taxon>Pontibacter</taxon>
    </lineage>
</organism>
<dbReference type="EMBL" id="QBKI01000010">
    <property type="protein sequence ID" value="PTX14722.1"/>
    <property type="molecule type" value="Genomic_DNA"/>
</dbReference>
<accession>A0A2T5YDU9</accession>
<protein>
    <submittedName>
        <fullName evidence="1">Uncharacterized protein</fullName>
    </submittedName>
</protein>
<keyword evidence="2" id="KW-1185">Reference proteome</keyword>
<evidence type="ECO:0000313" key="2">
    <source>
        <dbReference type="Proteomes" id="UP000244225"/>
    </source>
</evidence>
<dbReference type="AlphaFoldDB" id="A0A2T5YDU9"/>
<evidence type="ECO:0000313" key="1">
    <source>
        <dbReference type="EMBL" id="PTX14722.1"/>
    </source>
</evidence>
<sequence>MNLPQNGSVVIVDDQPKQALPIITALSKQGIATTWYRGNNPDEMPEQPLQKVRLIFMDLQLIEGDNDAHTIASRVLHILEHIIPSDNGPYMLVIWSLKDALYAEELKERLKLQNDYLCPVCTVTLNKKDCIRQKQEVGAHELIEEVLAQLTDAGFEDDELTSVADAIKNKWIVDKDAEYEVLPEAVATIENAIAEELKKAGVFHLFIIWENLIKSSAAHTVANISATLPHDETWEQNMRDVFRRMGIARVGQNEISDEELLKESVLTFIQSFTDSLETSIQEVKLPDYASKQGEQLIKVKFKESVIRLVAEDNVFKIFQDDIDENSQINSIKIAENKDKHKLKAIKIEWEEAVNFVLDIYKSIPPHLNTKLHLEQNPTNVLVPGNIYEVNVKEDDRERFADTYFINIDKEELKLIRFIELEVSPICDYAQKKWKKCRLVSGVIYPESLAKKLRVQNDHLYKAQPVFFLDDGYVKMVFDYHLLKSRDPHEIRSRTTLKYRLRRELLLDIIANVSAHVNRPGISFVS</sequence>
<dbReference type="RefSeq" id="WP_108213239.1">
    <property type="nucleotide sequence ID" value="NZ_QBKI01000010.1"/>
</dbReference>
<name>A0A2T5YDU9_9BACT</name>